<dbReference type="PIRSF" id="PIRSF036382">
    <property type="entry name" value="RR_antiterm"/>
    <property type="match status" value="1"/>
</dbReference>
<feature type="modified residue" description="4-aspartylphosphate" evidence="6">
    <location>
        <position position="68"/>
    </location>
</feature>
<dbReference type="GO" id="GO:0000156">
    <property type="term" value="F:phosphorelay response regulator activity"/>
    <property type="evidence" value="ECO:0007669"/>
    <property type="project" value="TreeGrafter"/>
</dbReference>
<evidence type="ECO:0000256" key="4">
    <source>
        <dbReference type="ARBA" id="ARBA00023125"/>
    </source>
</evidence>
<dbReference type="GO" id="GO:0003723">
    <property type="term" value="F:RNA binding"/>
    <property type="evidence" value="ECO:0007669"/>
    <property type="project" value="InterPro"/>
</dbReference>
<evidence type="ECO:0000256" key="2">
    <source>
        <dbReference type="ARBA" id="ARBA00023012"/>
    </source>
</evidence>
<dbReference type="InterPro" id="IPR001789">
    <property type="entry name" value="Sig_transdc_resp-reg_receiver"/>
</dbReference>
<keyword evidence="2" id="KW-0902">Two-component regulatory system</keyword>
<evidence type="ECO:0000256" key="3">
    <source>
        <dbReference type="ARBA" id="ARBA00023015"/>
    </source>
</evidence>
<evidence type="ECO:0000259" key="9">
    <source>
        <dbReference type="PROSITE" id="PS50921"/>
    </source>
</evidence>
<gene>
    <name evidence="10" type="ORF">MIT9_P1364</name>
</gene>
<evidence type="ECO:0000256" key="1">
    <source>
        <dbReference type="ARBA" id="ARBA00022553"/>
    </source>
</evidence>
<dbReference type="SUPFAM" id="SSF52172">
    <property type="entry name" value="CheY-like"/>
    <property type="match status" value="1"/>
</dbReference>
<keyword evidence="1 6" id="KW-0597">Phosphoprotein</keyword>
<dbReference type="InterPro" id="IPR008327">
    <property type="entry name" value="Sig_transdc_resp-reg_antiterm"/>
</dbReference>
<dbReference type="InterPro" id="IPR005561">
    <property type="entry name" value="ANTAR"/>
</dbReference>
<accession>A0AAU9CBA5</accession>
<dbReference type="Pfam" id="PF00072">
    <property type="entry name" value="Response_reg"/>
    <property type="match status" value="1"/>
</dbReference>
<dbReference type="InterPro" id="IPR011006">
    <property type="entry name" value="CheY-like_superfamily"/>
</dbReference>
<keyword evidence="7" id="KW-0175">Coiled coil</keyword>
<evidence type="ECO:0000259" key="8">
    <source>
        <dbReference type="PROSITE" id="PS50110"/>
    </source>
</evidence>
<dbReference type="PROSITE" id="PS50921">
    <property type="entry name" value="ANTAR"/>
    <property type="match status" value="1"/>
</dbReference>
<dbReference type="GO" id="GO:0032993">
    <property type="term" value="C:protein-DNA complex"/>
    <property type="evidence" value="ECO:0007669"/>
    <property type="project" value="TreeGrafter"/>
</dbReference>
<dbReference type="PANTHER" id="PTHR48111:SF1">
    <property type="entry name" value="TWO-COMPONENT RESPONSE REGULATOR ORR33"/>
    <property type="match status" value="1"/>
</dbReference>
<dbReference type="EMBL" id="AP024714">
    <property type="protein sequence ID" value="BCX81784.1"/>
    <property type="molecule type" value="Genomic_DNA"/>
</dbReference>
<evidence type="ECO:0000256" key="6">
    <source>
        <dbReference type="PROSITE-ProRule" id="PRU00169"/>
    </source>
</evidence>
<keyword evidence="3" id="KW-0805">Transcription regulation</keyword>
<dbReference type="KEGG" id="mcau:MIT9_P1364"/>
<reference evidence="11" key="1">
    <citation type="journal article" date="2024" name="Int. J. Syst. Evol. Microbiol.">
        <title>Methylomarinovum tepidoasis sp. nov., a moderately thermophilic methanotroph of the family Methylothermaceae isolated from a deep-sea hydrothermal field.</title>
        <authorList>
            <person name="Hirayama H."/>
            <person name="Takaki Y."/>
            <person name="Abe M."/>
            <person name="Miyazaki M."/>
            <person name="Uematsu K."/>
            <person name="Matsui Y."/>
            <person name="Takai K."/>
        </authorList>
    </citation>
    <scope>NUCLEOTIDE SEQUENCE [LARGE SCALE GENOMIC DNA]</scope>
    <source>
        <strain evidence="11">IT-9</strain>
    </source>
</reference>
<feature type="domain" description="Response regulatory" evidence="8">
    <location>
        <begin position="19"/>
        <end position="132"/>
    </location>
</feature>
<keyword evidence="5" id="KW-0804">Transcription</keyword>
<dbReference type="InterPro" id="IPR039420">
    <property type="entry name" value="WalR-like"/>
</dbReference>
<feature type="domain" description="ANTAR" evidence="9">
    <location>
        <begin position="138"/>
        <end position="199"/>
    </location>
</feature>
<dbReference type="AlphaFoldDB" id="A0AAU9CBA5"/>
<protein>
    <submittedName>
        <fullName evidence="10">Two-component system, response regulator PdtaR</fullName>
    </submittedName>
</protein>
<evidence type="ECO:0000256" key="5">
    <source>
        <dbReference type="ARBA" id="ARBA00023163"/>
    </source>
</evidence>
<evidence type="ECO:0000313" key="10">
    <source>
        <dbReference type="EMBL" id="BCX81784.1"/>
    </source>
</evidence>
<feature type="coiled-coil region" evidence="7">
    <location>
        <begin position="138"/>
        <end position="211"/>
    </location>
</feature>
<evidence type="ECO:0000256" key="7">
    <source>
        <dbReference type="SAM" id="Coils"/>
    </source>
</evidence>
<name>A0AAU9CBA5_9GAMM</name>
<dbReference type="Pfam" id="PF03861">
    <property type="entry name" value="ANTAR"/>
    <property type="match status" value="1"/>
</dbReference>
<dbReference type="Gene3D" id="1.10.10.10">
    <property type="entry name" value="Winged helix-like DNA-binding domain superfamily/Winged helix DNA-binding domain"/>
    <property type="match status" value="1"/>
</dbReference>
<dbReference type="GO" id="GO:0006355">
    <property type="term" value="P:regulation of DNA-templated transcription"/>
    <property type="evidence" value="ECO:0007669"/>
    <property type="project" value="TreeGrafter"/>
</dbReference>
<dbReference type="InterPro" id="IPR036388">
    <property type="entry name" value="WH-like_DNA-bd_sf"/>
</dbReference>
<organism evidence="10 11">
    <name type="scientific">Methylomarinovum caldicuralii</name>
    <dbReference type="NCBI Taxonomy" id="438856"/>
    <lineage>
        <taxon>Bacteria</taxon>
        <taxon>Pseudomonadati</taxon>
        <taxon>Pseudomonadota</taxon>
        <taxon>Gammaproteobacteria</taxon>
        <taxon>Methylococcales</taxon>
        <taxon>Methylothermaceae</taxon>
        <taxon>Methylomarinovum</taxon>
    </lineage>
</organism>
<evidence type="ECO:0000313" key="11">
    <source>
        <dbReference type="Proteomes" id="UP001321825"/>
    </source>
</evidence>
<dbReference type="Proteomes" id="UP001321825">
    <property type="component" value="Chromosome"/>
</dbReference>
<dbReference type="PANTHER" id="PTHR48111">
    <property type="entry name" value="REGULATOR OF RPOS"/>
    <property type="match status" value="1"/>
</dbReference>
<dbReference type="SMART" id="SM00448">
    <property type="entry name" value="REC"/>
    <property type="match status" value="1"/>
</dbReference>
<dbReference type="GO" id="GO:0005829">
    <property type="term" value="C:cytosol"/>
    <property type="evidence" value="ECO:0007669"/>
    <property type="project" value="TreeGrafter"/>
</dbReference>
<keyword evidence="4" id="KW-0238">DNA-binding</keyword>
<dbReference type="Gene3D" id="3.40.50.2300">
    <property type="match status" value="1"/>
</dbReference>
<keyword evidence="11" id="KW-1185">Reference proteome</keyword>
<dbReference type="GO" id="GO:0000976">
    <property type="term" value="F:transcription cis-regulatory region binding"/>
    <property type="evidence" value="ECO:0007669"/>
    <property type="project" value="TreeGrafter"/>
</dbReference>
<sequence length="219" mass="24863">MIHFNRWQSKVMTEKTRRKILVVDDDRLILSTLSQGLGKLGYEVMEAANAEEALARVRRQRPDLALVDVRMPGIDGPALARRLQEEFGIASLFLSAYDDRDAIEAAAAAGGLGYLTKPCNIQDLVPALELAIHRAHDLAALREREAKLQQALQRNREINVAVGVLMERFRLSRHVAYERLRQRARHHRCNVRELAAQVVQLTEAINSFLEDHRSAKSQR</sequence>
<dbReference type="PROSITE" id="PS50110">
    <property type="entry name" value="RESPONSE_REGULATORY"/>
    <property type="match status" value="1"/>
</dbReference>
<proteinExistence type="predicted"/>
<dbReference type="SMART" id="SM01012">
    <property type="entry name" value="ANTAR"/>
    <property type="match status" value="1"/>
</dbReference>